<evidence type="ECO:0000259" key="5">
    <source>
        <dbReference type="Pfam" id="PF21546"/>
    </source>
</evidence>
<name>A0A1M5QB92_9ALTE</name>
<dbReference type="Pfam" id="PF00370">
    <property type="entry name" value="FGGY_N"/>
    <property type="match status" value="1"/>
</dbReference>
<dbReference type="CDD" id="cd07772">
    <property type="entry name" value="ASKHA_NBD_FGGY_NaCK-like"/>
    <property type="match status" value="1"/>
</dbReference>
<evidence type="ECO:0000313" key="7">
    <source>
        <dbReference type="Proteomes" id="UP000184520"/>
    </source>
</evidence>
<dbReference type="InterPro" id="IPR049382">
    <property type="entry name" value="FGGY_C_2"/>
</dbReference>
<dbReference type="AlphaFoldDB" id="A0A1M5QB92"/>
<keyword evidence="7" id="KW-1185">Reference proteome</keyword>
<protein>
    <submittedName>
        <fullName evidence="6">Sugar (Pentulose or hexulose) kinase</fullName>
    </submittedName>
</protein>
<organism evidence="6 7">
    <name type="scientific">Marisediminitalea aggregata</name>
    <dbReference type="NCBI Taxonomy" id="634436"/>
    <lineage>
        <taxon>Bacteria</taxon>
        <taxon>Pseudomonadati</taxon>
        <taxon>Pseudomonadota</taxon>
        <taxon>Gammaproteobacteria</taxon>
        <taxon>Alteromonadales</taxon>
        <taxon>Alteromonadaceae</taxon>
        <taxon>Marisediminitalea</taxon>
    </lineage>
</organism>
<dbReference type="GO" id="GO:0016301">
    <property type="term" value="F:kinase activity"/>
    <property type="evidence" value="ECO:0007669"/>
    <property type="project" value="UniProtKB-KW"/>
</dbReference>
<sequence>MSGKAKRTGSNSVKAILDIGKTHIKLLFVKDGAEQASFSCKNAPIAGMYPQADVASIWAWLAETFRSYPHTASVTDLVFTTHGATAALINTDIADKANALALPLLDYEFTGVDACTAAYQHVRPDFEQTLSPELPAGLNLGKQLFWLQQTYPEKFNAATHIVMYPQYWAWRFGGELASEVTSLGCHTDMWVPKSADYSSLVSQQNWRHLMPTMRNAWDCLGQVSAGVAEETGLPVDCNIYAGVHDSNASFLRYLKSSQTGEGAFTVISTGTWTILMQGNGDVSALAGHQDTLANVDVKGNPVCCARFMGGREYESICTQLGGNISMTVEHSDVQQAIHEQWLVTPDFSAGNGPYGGMTPSLCCPEAPKAPQAIATLYCALMIDQRLNDLSATGPIFIEGAFLKNPILCQIVAQLRPEQPVYLSADNTGTVMGAAALIDFEQTDALSFPLNPCKASEFAQLSQYKSAWYNEINKNQS</sequence>
<dbReference type="SUPFAM" id="SSF53067">
    <property type="entry name" value="Actin-like ATPase domain"/>
    <property type="match status" value="2"/>
</dbReference>
<dbReference type="PANTHER" id="PTHR43095:SF5">
    <property type="entry name" value="XYLULOSE KINASE"/>
    <property type="match status" value="1"/>
</dbReference>
<dbReference type="GO" id="GO:0005975">
    <property type="term" value="P:carbohydrate metabolic process"/>
    <property type="evidence" value="ECO:0007669"/>
    <property type="project" value="InterPro"/>
</dbReference>
<evidence type="ECO:0000256" key="1">
    <source>
        <dbReference type="ARBA" id="ARBA00009156"/>
    </source>
</evidence>
<dbReference type="Gene3D" id="3.30.420.40">
    <property type="match status" value="2"/>
</dbReference>
<dbReference type="InterPro" id="IPR043129">
    <property type="entry name" value="ATPase_NBD"/>
</dbReference>
<keyword evidence="2" id="KW-0808">Transferase</keyword>
<feature type="domain" description="Carbohydrate kinase FGGY C-terminal" evidence="5">
    <location>
        <begin position="262"/>
        <end position="439"/>
    </location>
</feature>
<feature type="domain" description="Carbohydrate kinase FGGY N-terminal" evidence="4">
    <location>
        <begin position="140"/>
        <end position="249"/>
    </location>
</feature>
<dbReference type="Pfam" id="PF21546">
    <property type="entry name" value="FGGY_C_2"/>
    <property type="match status" value="1"/>
</dbReference>
<dbReference type="Proteomes" id="UP000184520">
    <property type="component" value="Unassembled WGS sequence"/>
</dbReference>
<accession>A0A1M5QB92</accession>
<gene>
    <name evidence="6" type="ORF">SAMN05216361_3822</name>
</gene>
<evidence type="ECO:0000313" key="6">
    <source>
        <dbReference type="EMBL" id="SHH11355.1"/>
    </source>
</evidence>
<reference evidence="7" key="1">
    <citation type="submission" date="2016-11" db="EMBL/GenBank/DDBJ databases">
        <authorList>
            <person name="Varghese N."/>
            <person name="Submissions S."/>
        </authorList>
    </citation>
    <scope>NUCLEOTIDE SEQUENCE [LARGE SCALE GENOMIC DNA]</scope>
    <source>
        <strain evidence="7">CGMCC 1.8995</strain>
    </source>
</reference>
<dbReference type="InterPro" id="IPR018484">
    <property type="entry name" value="FGGY_N"/>
</dbReference>
<evidence type="ECO:0000256" key="3">
    <source>
        <dbReference type="ARBA" id="ARBA00022777"/>
    </source>
</evidence>
<dbReference type="RefSeq" id="WP_245819270.1">
    <property type="nucleotide sequence ID" value="NZ_FQWD01000006.1"/>
</dbReference>
<keyword evidence="3 6" id="KW-0418">Kinase</keyword>
<proteinExistence type="inferred from homology"/>
<evidence type="ECO:0000259" key="4">
    <source>
        <dbReference type="Pfam" id="PF00370"/>
    </source>
</evidence>
<dbReference type="PANTHER" id="PTHR43095">
    <property type="entry name" value="SUGAR KINASE"/>
    <property type="match status" value="1"/>
</dbReference>
<dbReference type="STRING" id="634436.SAMN05216361_3822"/>
<dbReference type="InterPro" id="IPR050406">
    <property type="entry name" value="FGGY_Carb_Kinase"/>
</dbReference>
<dbReference type="EMBL" id="FQWD01000006">
    <property type="protein sequence ID" value="SHH11355.1"/>
    <property type="molecule type" value="Genomic_DNA"/>
</dbReference>
<evidence type="ECO:0000256" key="2">
    <source>
        <dbReference type="ARBA" id="ARBA00022679"/>
    </source>
</evidence>
<comment type="similarity">
    <text evidence="1">Belongs to the FGGY kinase family.</text>
</comment>